<dbReference type="InParanoid" id="A0A409VWG6"/>
<gene>
    <name evidence="1" type="ORF">CVT26_013186</name>
</gene>
<protein>
    <submittedName>
        <fullName evidence="1">Uncharacterized protein</fullName>
    </submittedName>
</protein>
<accession>A0A409VWG6</accession>
<proteinExistence type="predicted"/>
<evidence type="ECO:0000313" key="1">
    <source>
        <dbReference type="EMBL" id="PPQ70570.1"/>
    </source>
</evidence>
<comment type="caution">
    <text evidence="1">The sequence shown here is derived from an EMBL/GenBank/DDBJ whole genome shotgun (WGS) entry which is preliminary data.</text>
</comment>
<dbReference type="Proteomes" id="UP000284706">
    <property type="component" value="Unassembled WGS sequence"/>
</dbReference>
<reference evidence="1 2" key="1">
    <citation type="journal article" date="2018" name="Evol. Lett.">
        <title>Horizontal gene cluster transfer increased hallucinogenic mushroom diversity.</title>
        <authorList>
            <person name="Reynolds H.T."/>
            <person name="Vijayakumar V."/>
            <person name="Gluck-Thaler E."/>
            <person name="Korotkin H.B."/>
            <person name="Matheny P.B."/>
            <person name="Slot J.C."/>
        </authorList>
    </citation>
    <scope>NUCLEOTIDE SEQUENCE [LARGE SCALE GENOMIC DNA]</scope>
    <source>
        <strain evidence="1 2">SRW20</strain>
    </source>
</reference>
<sequence length="143" mass="16372">MLIEPPEKSSPFPKDSRVAYRSSVAMRSEGGALETIWVRFRMAPCAGINLFKIPSDTKVTCAECHAAHLVSEVLSNSLRIATDDASCRPTWLFWWRKDILALNLRALRAWVKAFYRVRLIHARDERRVASFVNDLTSFAYAKR</sequence>
<dbReference type="EMBL" id="NHYE01005536">
    <property type="protein sequence ID" value="PPQ70570.1"/>
    <property type="molecule type" value="Genomic_DNA"/>
</dbReference>
<organism evidence="1 2">
    <name type="scientific">Gymnopilus dilepis</name>
    <dbReference type="NCBI Taxonomy" id="231916"/>
    <lineage>
        <taxon>Eukaryota</taxon>
        <taxon>Fungi</taxon>
        <taxon>Dikarya</taxon>
        <taxon>Basidiomycota</taxon>
        <taxon>Agaricomycotina</taxon>
        <taxon>Agaricomycetes</taxon>
        <taxon>Agaricomycetidae</taxon>
        <taxon>Agaricales</taxon>
        <taxon>Agaricineae</taxon>
        <taxon>Hymenogastraceae</taxon>
        <taxon>Gymnopilus</taxon>
    </lineage>
</organism>
<dbReference type="AlphaFoldDB" id="A0A409VWG6"/>
<keyword evidence="2" id="KW-1185">Reference proteome</keyword>
<name>A0A409VWG6_9AGAR</name>
<evidence type="ECO:0000313" key="2">
    <source>
        <dbReference type="Proteomes" id="UP000284706"/>
    </source>
</evidence>